<dbReference type="FunFam" id="2.60.40.10:FF:000670">
    <property type="entry name" value="Myomesin 2"/>
    <property type="match status" value="1"/>
</dbReference>
<feature type="domain" description="Ig-like" evidence="9">
    <location>
        <begin position="266"/>
        <end position="354"/>
    </location>
</feature>
<dbReference type="InterPro" id="IPR036179">
    <property type="entry name" value="Ig-like_dom_sf"/>
</dbReference>
<dbReference type="FunFam" id="2.60.40.10:FF:000124">
    <property type="entry name" value="Myomesin 1"/>
    <property type="match status" value="1"/>
</dbReference>
<feature type="domain" description="Ig-like" evidence="9">
    <location>
        <begin position="154"/>
        <end position="245"/>
    </location>
</feature>
<dbReference type="PROSITE" id="PS50835">
    <property type="entry name" value="IG_LIKE"/>
    <property type="match status" value="5"/>
</dbReference>
<dbReference type="PANTHER" id="PTHR13817">
    <property type="entry name" value="TITIN"/>
    <property type="match status" value="1"/>
</dbReference>
<dbReference type="SMART" id="SM00408">
    <property type="entry name" value="IGc2"/>
    <property type="match status" value="3"/>
</dbReference>
<evidence type="ECO:0000256" key="5">
    <source>
        <dbReference type="ARBA" id="ARBA00023319"/>
    </source>
</evidence>
<feature type="compositionally biased region" description="Low complexity" evidence="8">
    <location>
        <begin position="41"/>
        <end position="61"/>
    </location>
</feature>
<feature type="domain" description="Fibronectin type-III" evidence="10">
    <location>
        <begin position="614"/>
        <end position="707"/>
    </location>
</feature>
<dbReference type="FunFam" id="2.60.40.10:FF:002172">
    <property type="entry name" value="Myomesin 1a (skelemin)"/>
    <property type="match status" value="1"/>
</dbReference>
<keyword evidence="1" id="KW-0787">Thick filament</keyword>
<evidence type="ECO:0000259" key="10">
    <source>
        <dbReference type="PROSITE" id="PS50853"/>
    </source>
</evidence>
<dbReference type="InterPro" id="IPR036116">
    <property type="entry name" value="FN3_sf"/>
</dbReference>
<evidence type="ECO:0000259" key="9">
    <source>
        <dbReference type="PROSITE" id="PS50835"/>
    </source>
</evidence>
<dbReference type="EMBL" id="NBAG03000471">
    <property type="protein sequence ID" value="PNI20787.1"/>
    <property type="molecule type" value="Genomic_DNA"/>
</dbReference>
<dbReference type="InterPro" id="IPR013098">
    <property type="entry name" value="Ig_I-set"/>
</dbReference>
<dbReference type="InterPro" id="IPR013783">
    <property type="entry name" value="Ig-like_fold"/>
</dbReference>
<evidence type="ECO:0000256" key="2">
    <source>
        <dbReference type="ARBA" id="ARBA00022490"/>
    </source>
</evidence>
<dbReference type="CDD" id="cd05891">
    <property type="entry name" value="IgI_M-protein_C"/>
    <property type="match status" value="1"/>
</dbReference>
<dbReference type="CDD" id="cd00096">
    <property type="entry name" value="Ig"/>
    <property type="match status" value="1"/>
</dbReference>
<feature type="region of interest" description="Disordered" evidence="8">
    <location>
        <begin position="1441"/>
        <end position="1464"/>
    </location>
</feature>
<dbReference type="FunFam" id="2.60.40.10:FF:000069">
    <property type="entry name" value="Alpha-protein kinase 3"/>
    <property type="match status" value="1"/>
</dbReference>
<dbReference type="PROSITE" id="PS50853">
    <property type="entry name" value="FN3"/>
    <property type="match status" value="5"/>
</dbReference>
<evidence type="ECO:0000256" key="8">
    <source>
        <dbReference type="SAM" id="MobiDB-lite"/>
    </source>
</evidence>
<dbReference type="SUPFAM" id="SSF49265">
    <property type="entry name" value="Fibronectin type III"/>
    <property type="match status" value="3"/>
</dbReference>
<comment type="function">
    <text evidence="7">Major component of the vertebrate myofibrillar M band. Binds myosin, titin, and light meromyosin. This binding is dose dependent.</text>
</comment>
<keyword evidence="3" id="KW-0677">Repeat</keyword>
<dbReference type="InterPro" id="IPR003961">
    <property type="entry name" value="FN3_dom"/>
</dbReference>
<dbReference type="InterPro" id="IPR050964">
    <property type="entry name" value="Striated_Muscle_Regulatory"/>
</dbReference>
<feature type="domain" description="Fibronectin type-III" evidence="10">
    <location>
        <begin position="385"/>
        <end position="480"/>
    </location>
</feature>
<sequence>MSLVTVPFYQKRHRHFDQSYRNIQTRYLLDEYASKKRASTQASSQKSLSQRSPSQRASSQTSLGGTICRVCAKRVSTQEDEEQENRSRYQSLVAAYGEAKRQRFLSELAHLEEGVHLARSQARDKLDKYAIQQMMEDKLAWERHTFEERISRAPEILVRLRSHTVWERMSVKLCFTVQGFPTPVVQWYKDGSLICQAAEPGKYRIESNYGVHTLEINRADFDDTATYSAVATNAHGQVSTNAAVVVRRFRGDEEPFRSVGLPIGLPLSSVIPYTHFDVQFLEKFGVTFRREGETVTLKCTMLVTPDLKRVQPRAEWYRDDVLLKESKWTKMFFGEGQASLSFSHLHKDDEGLYTLRIVSRGGVSDHSAFLFVRDADPLVTGAPGAPMDLQCHDANRDYVIVTWKPPNTTTESPVMGYFVDRCEVGTNNWVQCNDAPVKICKYPVTGLFEGRSYIFRVRAVNSAGISRPSRVSDAVAALDPLDLRRLQAVHLEGEKEIAIYQDDLEGDAQVPGPPTGVHASEISRNYVVLSWEPPTPRGKDPLMYFIEKSVVGSGSWQRVNAQTAVRSPRYAVFDLMEGKSYVFRVLSANRHGLSEPSEITSPIQAQDVTVVPSAPGRVLASRNTKTSVVVQWDRPKHEEDLLGYYVDCCVAGTNLWEPCNHKPIGYNRFVVHGLTTGEQYIFRVKAVNAVGMSENSQESDVIKVQAALTVPSHPYGITLLNCDGHSMTLGWKVPKFSGGSPILGYYLDKREVHHKNWHEVNSSPSKPTILTVDGLTEGSLYEFKIAAVNLAGIGEPSDPSEHFKCEAWTMPEPGPAYDLTFCEVRDTSLVMLWKAPVYSGSSPVSGYFVDFREEDAGEWITVNQTTTANRYLKVSDLQQGKTYVFRVRAVNANGVGKPSDTSEPVLVEARPGTKEITAGVDEQGNIYLGFDCQEMTDASQFTWCKSYEEISDDERFKIETVGDHSKLYLKNPDKEDLGTYSVSVSDTDGVSSSFVLDPEELERLMALSNEIKNPTIPLKSELAYEIFDKGRVRFWLQAEHLSPDASYRFIINDREVSDSEIHRIKCDKATGIIEMVMDRFSIENEGTYTVQIHDGKAKSQSSLVLIGDAFKTVLEEAEFQRKEFLRKQGPHFAEYLHWDVTEECEVRLVCKVANTKKETVFKWLKDDVLYETETLPNLERICELLIPKLSKKDHGEYKATLKDDRGQDVSVLEIAGKVYDDMILAMSRVCGKSASPLKVLCTPEGIRLQCFMKYFTEEMKVNWCHKDAKISSSEHMRIGGSEEMAWLQICEPTEKDKGKYTFEIFDGKDNHQRSLDLSGQAFDEAFAEFQQLKAAAFAEKNRGRLIGGLPDVVTIMEGKTLNLTCTVFGNPDPEVIWFKNDQDIQLSEHFSVKVEQAKYVSMTIKGVTSEDSGKYSINIKNKYGGEKIDVTVSVYKHGEKIPDMAPPQQAKPKLIPASASAAGQ</sequence>
<dbReference type="FunFam" id="2.60.40.10:FF:000134">
    <property type="entry name" value="Myomesin 1"/>
    <property type="match status" value="1"/>
</dbReference>
<dbReference type="FunFam" id="2.60.40.10:FF:000029">
    <property type="entry name" value="Myomesin 1"/>
    <property type="match status" value="2"/>
</dbReference>
<dbReference type="SMART" id="SM00409">
    <property type="entry name" value="IG"/>
    <property type="match status" value="5"/>
</dbReference>
<protein>
    <submittedName>
        <fullName evidence="11">MYOM2 isoform 2</fullName>
    </submittedName>
</protein>
<dbReference type="InterPro" id="IPR007110">
    <property type="entry name" value="Ig-like_dom"/>
</dbReference>
<dbReference type="STRING" id="9598.ENSPTRP00000034166"/>
<evidence type="ECO:0000313" key="12">
    <source>
        <dbReference type="Proteomes" id="UP000236370"/>
    </source>
</evidence>
<reference evidence="11 12" key="1">
    <citation type="submission" date="2017-12" db="EMBL/GenBank/DDBJ databases">
        <title>High-resolution comparative analysis of great ape genomes.</title>
        <authorList>
            <person name="Pollen A."/>
            <person name="Hastie A."/>
            <person name="Hormozdiari F."/>
            <person name="Dougherty M."/>
            <person name="Liu R."/>
            <person name="Chaisson M."/>
            <person name="Hoppe E."/>
            <person name="Hill C."/>
            <person name="Pang A."/>
            <person name="Hillier L."/>
            <person name="Baker C."/>
            <person name="Armstrong J."/>
            <person name="Shendure J."/>
            <person name="Paten B."/>
            <person name="Wilson R."/>
            <person name="Chao H."/>
            <person name="Schneider V."/>
            <person name="Ventura M."/>
            <person name="Kronenberg Z."/>
            <person name="Murali S."/>
            <person name="Gordon D."/>
            <person name="Cantsilieris S."/>
            <person name="Munson K."/>
            <person name="Nelson B."/>
            <person name="Raja A."/>
            <person name="Underwood J."/>
            <person name="Diekhans M."/>
            <person name="Fiddes I."/>
            <person name="Haussler D."/>
            <person name="Eichler E."/>
        </authorList>
    </citation>
    <scope>NUCLEOTIDE SEQUENCE [LARGE SCALE GENOMIC DNA]</scope>
    <source>
        <strain evidence="11">Yerkes chimp pedigree #C0471</strain>
    </source>
</reference>
<evidence type="ECO:0000256" key="7">
    <source>
        <dbReference type="ARBA" id="ARBA00057348"/>
    </source>
</evidence>
<feature type="domain" description="Ig-like" evidence="9">
    <location>
        <begin position="904"/>
        <end position="1002"/>
    </location>
</feature>
<dbReference type="InterPro" id="IPR003599">
    <property type="entry name" value="Ig_sub"/>
</dbReference>
<accession>A0A2J8JDD4</accession>
<feature type="domain" description="Fibronectin type-III" evidence="10">
    <location>
        <begin position="513"/>
        <end position="608"/>
    </location>
</feature>
<feature type="region of interest" description="Disordered" evidence="8">
    <location>
        <begin position="38"/>
        <end position="61"/>
    </location>
</feature>
<feature type="domain" description="Ig-like" evidence="9">
    <location>
        <begin position="1357"/>
        <end position="1433"/>
    </location>
</feature>
<dbReference type="SMART" id="SM00060">
    <property type="entry name" value="FN3"/>
    <property type="match status" value="5"/>
</dbReference>
<dbReference type="FunFam" id="2.60.40.10:FF:000192">
    <property type="entry name" value="Myomesin 1"/>
    <property type="match status" value="1"/>
</dbReference>
<dbReference type="FunFam" id="2.60.40.10:FF:000179">
    <property type="entry name" value="Myomesin 2"/>
    <property type="match status" value="1"/>
</dbReference>
<dbReference type="Pfam" id="PF07679">
    <property type="entry name" value="I-set"/>
    <property type="match status" value="3"/>
</dbReference>
<feature type="domain" description="Fibronectin type-III" evidence="10">
    <location>
        <begin position="815"/>
        <end position="912"/>
    </location>
</feature>
<feature type="domain" description="Fibronectin type-III" evidence="10">
    <location>
        <begin position="710"/>
        <end position="812"/>
    </location>
</feature>
<comment type="subcellular location">
    <subcellularLocation>
        <location evidence="6">Cytoplasm</location>
        <location evidence="6">Myofibril</location>
        <location evidence="6">Sarcomere</location>
        <location evidence="6">M line</location>
    </subcellularLocation>
</comment>
<dbReference type="PANTHER" id="PTHR13817:SF22">
    <property type="entry name" value="MYOMESIN-2"/>
    <property type="match status" value="1"/>
</dbReference>
<dbReference type="GO" id="GO:0005198">
    <property type="term" value="F:structural molecule activity"/>
    <property type="evidence" value="ECO:0007669"/>
    <property type="project" value="UniProtKB-ARBA"/>
</dbReference>
<evidence type="ECO:0000256" key="4">
    <source>
        <dbReference type="ARBA" id="ARBA00023179"/>
    </source>
</evidence>
<evidence type="ECO:0000256" key="6">
    <source>
        <dbReference type="ARBA" id="ARBA00037833"/>
    </source>
</evidence>
<dbReference type="Pfam" id="PF00041">
    <property type="entry name" value="fn3"/>
    <property type="match status" value="5"/>
</dbReference>
<dbReference type="PRINTS" id="PR00014">
    <property type="entry name" value="FNTYPEIII"/>
</dbReference>
<keyword evidence="2" id="KW-0963">Cytoplasm</keyword>
<dbReference type="FunFam" id="2.60.40.10:FF:000197">
    <property type="entry name" value="Myomesin 1"/>
    <property type="match status" value="1"/>
</dbReference>
<dbReference type="FunFam" id="2.60.40.10:FF:000233">
    <property type="entry name" value="Myomesin 1"/>
    <property type="match status" value="1"/>
</dbReference>
<keyword evidence="4" id="KW-0514">Muscle protein</keyword>
<dbReference type="FunFam" id="2.60.40.10:FF:000222">
    <property type="entry name" value="Myomesin 1"/>
    <property type="match status" value="1"/>
</dbReference>
<dbReference type="GO" id="GO:0031430">
    <property type="term" value="C:M band"/>
    <property type="evidence" value="ECO:0007669"/>
    <property type="project" value="UniProtKB-SubCell"/>
</dbReference>
<evidence type="ECO:0000313" key="11">
    <source>
        <dbReference type="EMBL" id="PNI20787.1"/>
    </source>
</evidence>
<name>A0A2J8JDD4_PANTR</name>
<evidence type="ECO:0000256" key="1">
    <source>
        <dbReference type="ARBA" id="ARBA00022433"/>
    </source>
</evidence>
<proteinExistence type="predicted"/>
<gene>
    <name evidence="11" type="ORF">CK820_G0048403</name>
</gene>
<dbReference type="InterPro" id="IPR003598">
    <property type="entry name" value="Ig_sub2"/>
</dbReference>
<dbReference type="CDD" id="cd20951">
    <property type="entry name" value="IgI_titin_I1-like"/>
    <property type="match status" value="1"/>
</dbReference>
<organism evidence="11 12">
    <name type="scientific">Pan troglodytes</name>
    <name type="common">Chimpanzee</name>
    <dbReference type="NCBI Taxonomy" id="9598"/>
    <lineage>
        <taxon>Eukaryota</taxon>
        <taxon>Metazoa</taxon>
        <taxon>Chordata</taxon>
        <taxon>Craniata</taxon>
        <taxon>Vertebrata</taxon>
        <taxon>Euteleostomi</taxon>
        <taxon>Mammalia</taxon>
        <taxon>Eutheria</taxon>
        <taxon>Euarchontoglires</taxon>
        <taxon>Primates</taxon>
        <taxon>Haplorrhini</taxon>
        <taxon>Catarrhini</taxon>
        <taxon>Hominidae</taxon>
        <taxon>Pan</taxon>
    </lineage>
</organism>
<dbReference type="CDD" id="cd00063">
    <property type="entry name" value="FN3"/>
    <property type="match status" value="5"/>
</dbReference>
<dbReference type="Gene3D" id="2.60.40.10">
    <property type="entry name" value="Immunoglobulins"/>
    <property type="match status" value="12"/>
</dbReference>
<dbReference type="GO" id="GO:0032982">
    <property type="term" value="C:myosin filament"/>
    <property type="evidence" value="ECO:0007669"/>
    <property type="project" value="UniProtKB-KW"/>
</dbReference>
<dbReference type="Proteomes" id="UP000236370">
    <property type="component" value="Unassembled WGS sequence"/>
</dbReference>
<keyword evidence="5" id="KW-0393">Immunoglobulin domain</keyword>
<comment type="caution">
    <text evidence="11">The sequence shown here is derived from an EMBL/GenBank/DDBJ whole genome shotgun (WGS) entry which is preliminary data.</text>
</comment>
<feature type="domain" description="Ig-like" evidence="9">
    <location>
        <begin position="1130"/>
        <end position="1210"/>
    </location>
</feature>
<evidence type="ECO:0000256" key="3">
    <source>
        <dbReference type="ARBA" id="ARBA00022737"/>
    </source>
</evidence>
<dbReference type="SUPFAM" id="SSF48726">
    <property type="entry name" value="Immunoglobulin"/>
    <property type="match status" value="6"/>
</dbReference>